<gene>
    <name evidence="2" type="ORF">GCK32_020418</name>
</gene>
<reference evidence="2 3" key="1">
    <citation type="submission" date="2019-10" db="EMBL/GenBank/DDBJ databases">
        <title>Assembly and Annotation for the nematode Trichostrongylus colubriformis.</title>
        <authorList>
            <person name="Martin J."/>
        </authorList>
    </citation>
    <scope>NUCLEOTIDE SEQUENCE [LARGE SCALE GENOMIC DNA]</scope>
    <source>
        <strain evidence="2">G859</strain>
        <tissue evidence="2">Whole worm</tissue>
    </source>
</reference>
<keyword evidence="3" id="KW-1185">Reference proteome</keyword>
<dbReference type="AlphaFoldDB" id="A0AAN8F3I1"/>
<accession>A0AAN8F3I1</accession>
<protein>
    <submittedName>
        <fullName evidence="2">Uncharacterized protein</fullName>
    </submittedName>
</protein>
<dbReference type="EMBL" id="WIXE01017602">
    <property type="protein sequence ID" value="KAK5971602.1"/>
    <property type="molecule type" value="Genomic_DNA"/>
</dbReference>
<comment type="caution">
    <text evidence="2">The sequence shown here is derived from an EMBL/GenBank/DDBJ whole genome shotgun (WGS) entry which is preliminary data.</text>
</comment>
<keyword evidence="1" id="KW-0812">Transmembrane</keyword>
<sequence length="131" mass="14699">TGRRLADQIIDVMTEELTLRAVDDPPTKPAAHSPPLPPSERLTCLNQTAVLAMCVAFVMTILLSTVLVLYLLRDVCRGWMRSPSRIEHYTADSVLSRCSTNSTDSMDRRSDLPIFARRLGEPNYVMTARSY</sequence>
<keyword evidence="1" id="KW-0472">Membrane</keyword>
<organism evidence="2 3">
    <name type="scientific">Trichostrongylus colubriformis</name>
    <name type="common">Black scour worm</name>
    <dbReference type="NCBI Taxonomy" id="6319"/>
    <lineage>
        <taxon>Eukaryota</taxon>
        <taxon>Metazoa</taxon>
        <taxon>Ecdysozoa</taxon>
        <taxon>Nematoda</taxon>
        <taxon>Chromadorea</taxon>
        <taxon>Rhabditida</taxon>
        <taxon>Rhabditina</taxon>
        <taxon>Rhabditomorpha</taxon>
        <taxon>Strongyloidea</taxon>
        <taxon>Trichostrongylidae</taxon>
        <taxon>Trichostrongylus</taxon>
    </lineage>
</organism>
<keyword evidence="1" id="KW-1133">Transmembrane helix</keyword>
<evidence type="ECO:0000256" key="1">
    <source>
        <dbReference type="SAM" id="Phobius"/>
    </source>
</evidence>
<feature type="transmembrane region" description="Helical" evidence="1">
    <location>
        <begin position="49"/>
        <end position="72"/>
    </location>
</feature>
<evidence type="ECO:0000313" key="2">
    <source>
        <dbReference type="EMBL" id="KAK5971602.1"/>
    </source>
</evidence>
<name>A0AAN8F3I1_TRICO</name>
<proteinExistence type="predicted"/>
<evidence type="ECO:0000313" key="3">
    <source>
        <dbReference type="Proteomes" id="UP001331761"/>
    </source>
</evidence>
<feature type="non-terminal residue" evidence="2">
    <location>
        <position position="1"/>
    </location>
</feature>
<dbReference type="Proteomes" id="UP001331761">
    <property type="component" value="Unassembled WGS sequence"/>
</dbReference>